<sequence>MAPTTRSSSSSENYSKTFDPTGKDEETIKKCILARTEEYADMYDEDLWNNFHEEFAAWNEETLRIAPFKTLTELRDALRTNGVYAAKGSPHPASALFAVITEPEQHIWTEEDIRYHVLRRGTFNSPNIQLTYGSLIRTIQNENAVPAQHVTHAEQPISTPPPAPPASAIPPSITTRPQARYDQAREITPTPVAPSHGYGQITPGARTIYEATQMSNTSASQRFKAHHEPQHATYVAPNLPNLQKAFLDHMKYGGPEESFDLVYQTFTHICAHYGYRTPEAPVLECLEIMFADMEKMYHKLRPELRTEALYIAKLFAATRLVPACHGVSITSTTTVYALMESLRRTVTQWEDTKKEAVSQGSHVVDAYYTNRRYHHKQSSSPHRGRSPHRNRQQYDDRSRRRATGSYSAFLDRAKAYFAAGEEQPPIATNQDDRADDKEFKAFLAGVDAPSSYETEDREDQGPLEAAGWFTTASPEHEKFSHSLAQDLANRSTAHFLESMLRTEPHSKLFEDIATTTDALYNALPVLPQYSFLTEPRYSTNTFVGILIDTGAAEHSTAGYPQYLAYRKTAKNVVLDTSTAGQASIRFGPGESIKSIGSIDNVLVGPSPGMTTPVSRRFGHPFLIWDHALQSYLTESFDAETCFLTETELRRLHRRFGHPSVEKLRRMLERAGHNVDSEALKHIWKVCHHFKSMDDVSFNHSIIVDIMYINGKPVLHVVDEATRFNAAHWLDNISAKATWTTLRIMWIDMYLGPPDFIVTDAGKNFTSKEFSQNALSMNITVTTVPVEAHWSIGTVERYHAVLRRSYEIMKKELPGPDGLVPTLLVFGAYPRMTEYDPPSPTTTQRAAAVKKAMTEIRKIRAQRQISDALNTRNGPSSTAVHRLPLNSDVLVWREGNTGYAGEWTGSYKLLAVNNETCIIELPSGPTSFRSTAVKPYHAEPEAQPNGPIPSEKDVTQPDPEKSIQEAPEASPKAISQAMIPPLPSVVIPQYEPKASSLPRPQRDRRLPARYREDYTQHTFLGQFTQEHEDESRHQFAAAVLARFEGSQRKEVNGLLERGVFEYVQEKDIPPGTRIFTARFVNDIKNPGTDKAFEKSRLVVQAYNDGDKEYVLTQSPTIQRASQRIILCLGMIVENVRYYIRDITQAYIQSTTKLNRDFYIRITPDLAEYFPGATFLKVVRPLYGIPEAGNHWFRTYHNHHTEKLNMETSTYDPCLLHCSDSKQGFGIVGMQTDDTLIVANDTFAVREEEEIQRANILCKPREELTIDNPLKFNGAVVTETAQGITLTQKRTCSHIRLVQDQPADTTNSRGKVRKDATPKEQYIAQRALGAYIASMSQPEASFDLSFAAQTTDPQRDDIKALNKRLQWQLDNPERGLRFVKLDVRTLRLIALVDASFANNKDLSSQLGYVIVLADEANNANILHWSSTKCKRITRSVLGSETCNQVNSHAATPPYRTIPLIVCTDSKSLYECLVKLGTTQEKRLMIDLMCLRQSYERQEISEVRWIDGNSNPADAMTKGKPCHALQELIDTNKLRINVNSWVERTATTRSPEPKAVRFATPLESPEQ</sequence>
<feature type="compositionally biased region" description="Basic residues" evidence="2">
    <location>
        <begin position="371"/>
        <end position="391"/>
    </location>
</feature>
<reference evidence="4" key="1">
    <citation type="journal article" date="2014" name="PLoS Genet.">
        <title>Signature Gene Expression Reveals Novel Clues to the Molecular Mechanisms of Dimorphic Transition in Penicillium marneffei.</title>
        <authorList>
            <person name="Yang E."/>
            <person name="Wang G."/>
            <person name="Cai J."/>
            <person name="Woo P.C."/>
            <person name="Lau S.K."/>
            <person name="Yuen K.-Y."/>
            <person name="Chow W.-N."/>
            <person name="Lin X."/>
        </authorList>
    </citation>
    <scope>NUCLEOTIDE SEQUENCE [LARGE SCALE GENOMIC DNA]</scope>
    <source>
        <strain evidence="4">PM1</strain>
    </source>
</reference>
<dbReference type="InterPro" id="IPR001584">
    <property type="entry name" value="Integrase_cat-core"/>
</dbReference>
<feature type="region of interest" description="Disordered" evidence="2">
    <location>
        <begin position="1543"/>
        <end position="1564"/>
    </location>
</feature>
<dbReference type="GO" id="GO:0005634">
    <property type="term" value="C:nucleus"/>
    <property type="evidence" value="ECO:0007669"/>
    <property type="project" value="UniProtKB-ARBA"/>
</dbReference>
<gene>
    <name evidence="4" type="ORF">GQ26_0400020</name>
</gene>
<feature type="compositionally biased region" description="Polar residues" evidence="2">
    <location>
        <begin position="1"/>
        <end position="18"/>
    </location>
</feature>
<dbReference type="PROSITE" id="PS50994">
    <property type="entry name" value="INTEGRASE"/>
    <property type="match status" value="1"/>
</dbReference>
<dbReference type="EMBL" id="JPOX01000040">
    <property type="protein sequence ID" value="KFX42805.1"/>
    <property type="molecule type" value="Genomic_DNA"/>
</dbReference>
<feature type="region of interest" description="Disordered" evidence="2">
    <location>
        <begin position="371"/>
        <end position="402"/>
    </location>
</feature>
<dbReference type="InterPro" id="IPR036397">
    <property type="entry name" value="RNaseH_sf"/>
</dbReference>
<dbReference type="InterPro" id="IPR013103">
    <property type="entry name" value="RVT_2"/>
</dbReference>
<keyword evidence="1" id="KW-0694">RNA-binding</keyword>
<dbReference type="eggNOG" id="KOG0017">
    <property type="taxonomic scope" value="Eukaryota"/>
</dbReference>
<feature type="region of interest" description="Disordered" evidence="2">
    <location>
        <begin position="936"/>
        <end position="971"/>
    </location>
</feature>
<evidence type="ECO:0000259" key="3">
    <source>
        <dbReference type="PROSITE" id="PS50994"/>
    </source>
</evidence>
<protein>
    <submittedName>
        <fullName evidence="4">Transposon Ty1-NL2 Gag-Pol polyprotein</fullName>
    </submittedName>
</protein>
<accession>A0A093US93</accession>
<feature type="region of interest" description="Disordered" evidence="2">
    <location>
        <begin position="1"/>
        <end position="22"/>
    </location>
</feature>
<proteinExistence type="predicted"/>
<dbReference type="SUPFAM" id="SSF53098">
    <property type="entry name" value="Ribonuclease H-like"/>
    <property type="match status" value="1"/>
</dbReference>
<evidence type="ECO:0000256" key="1">
    <source>
        <dbReference type="ARBA" id="ARBA00022884"/>
    </source>
</evidence>
<dbReference type="HOGENOM" id="CLU_002055_0_1_1"/>
<dbReference type="InterPro" id="IPR012337">
    <property type="entry name" value="RNaseH-like_sf"/>
</dbReference>
<name>A0A093US93_TALMA</name>
<dbReference type="Pfam" id="PF07727">
    <property type="entry name" value="RVT_2"/>
    <property type="match status" value="1"/>
</dbReference>
<evidence type="ECO:0000313" key="4">
    <source>
        <dbReference type="EMBL" id="KFX42805.1"/>
    </source>
</evidence>
<feature type="domain" description="Integrase catalytic" evidence="3">
    <location>
        <begin position="692"/>
        <end position="847"/>
    </location>
</feature>
<feature type="compositionally biased region" description="Basic and acidic residues" evidence="2">
    <location>
        <begin position="949"/>
        <end position="962"/>
    </location>
</feature>
<organism evidence="4">
    <name type="scientific">Talaromyces marneffei PM1</name>
    <dbReference type="NCBI Taxonomy" id="1077442"/>
    <lineage>
        <taxon>Eukaryota</taxon>
        <taxon>Fungi</taxon>
        <taxon>Dikarya</taxon>
        <taxon>Ascomycota</taxon>
        <taxon>Pezizomycotina</taxon>
        <taxon>Eurotiomycetes</taxon>
        <taxon>Eurotiomycetidae</taxon>
        <taxon>Eurotiales</taxon>
        <taxon>Trichocomaceae</taxon>
        <taxon>Talaromyces</taxon>
        <taxon>Talaromyces sect. Talaromyces</taxon>
    </lineage>
</organism>
<comment type="caution">
    <text evidence="4">The sequence shown here is derived from an EMBL/GenBank/DDBJ whole genome shotgun (WGS) entry which is preliminary data.</text>
</comment>
<dbReference type="GO" id="GO:0015074">
    <property type="term" value="P:DNA integration"/>
    <property type="evidence" value="ECO:0007669"/>
    <property type="project" value="InterPro"/>
</dbReference>
<dbReference type="Gene3D" id="3.30.420.10">
    <property type="entry name" value="Ribonuclease H-like superfamily/Ribonuclease H"/>
    <property type="match status" value="1"/>
</dbReference>
<evidence type="ECO:0000256" key="2">
    <source>
        <dbReference type="SAM" id="MobiDB-lite"/>
    </source>
</evidence>
<dbReference type="GO" id="GO:0003723">
    <property type="term" value="F:RNA binding"/>
    <property type="evidence" value="ECO:0007669"/>
    <property type="project" value="UniProtKB-KW"/>
</dbReference>